<evidence type="ECO:0000313" key="3">
    <source>
        <dbReference type="EMBL" id="TDD95423.1"/>
    </source>
</evidence>
<dbReference type="OrthoDB" id="3210663at2"/>
<dbReference type="InterPro" id="IPR010982">
    <property type="entry name" value="Lambda_DNA-bd_dom_sf"/>
</dbReference>
<dbReference type="EMBL" id="SMKU01000011">
    <property type="protein sequence ID" value="TDD95423.1"/>
    <property type="molecule type" value="Genomic_DNA"/>
</dbReference>
<organism evidence="3 4">
    <name type="scientific">Actinomadura rubrisoli</name>
    <dbReference type="NCBI Taxonomy" id="2530368"/>
    <lineage>
        <taxon>Bacteria</taxon>
        <taxon>Bacillati</taxon>
        <taxon>Actinomycetota</taxon>
        <taxon>Actinomycetes</taxon>
        <taxon>Streptosporangiales</taxon>
        <taxon>Thermomonosporaceae</taxon>
        <taxon>Actinomadura</taxon>
    </lineage>
</organism>
<dbReference type="GO" id="GO:0005829">
    <property type="term" value="C:cytosol"/>
    <property type="evidence" value="ECO:0007669"/>
    <property type="project" value="TreeGrafter"/>
</dbReference>
<proteinExistence type="predicted"/>
<feature type="domain" description="HTH cro/C1-type" evidence="2">
    <location>
        <begin position="10"/>
        <end position="65"/>
    </location>
</feature>
<evidence type="ECO:0000256" key="1">
    <source>
        <dbReference type="ARBA" id="ARBA00023125"/>
    </source>
</evidence>
<dbReference type="RefSeq" id="WP_131889515.1">
    <property type="nucleotide sequence ID" value="NZ_SMKU01000011.1"/>
</dbReference>
<comment type="caution">
    <text evidence="3">The sequence shown here is derived from an EMBL/GenBank/DDBJ whole genome shotgun (WGS) entry which is preliminary data.</text>
</comment>
<dbReference type="PANTHER" id="PTHR46797:SF1">
    <property type="entry name" value="METHYLPHOSPHONATE SYNTHASE"/>
    <property type="match status" value="1"/>
</dbReference>
<dbReference type="Pfam" id="PF01381">
    <property type="entry name" value="HTH_3"/>
    <property type="match status" value="1"/>
</dbReference>
<dbReference type="GO" id="GO:0003700">
    <property type="term" value="F:DNA-binding transcription factor activity"/>
    <property type="evidence" value="ECO:0007669"/>
    <property type="project" value="TreeGrafter"/>
</dbReference>
<dbReference type="SUPFAM" id="SSF47413">
    <property type="entry name" value="lambda repressor-like DNA-binding domains"/>
    <property type="match status" value="1"/>
</dbReference>
<dbReference type="PANTHER" id="PTHR46797">
    <property type="entry name" value="HTH-TYPE TRANSCRIPTIONAL REGULATOR"/>
    <property type="match status" value="1"/>
</dbReference>
<name>A0A4R5CB54_9ACTN</name>
<dbReference type="Proteomes" id="UP000294513">
    <property type="component" value="Unassembled WGS sequence"/>
</dbReference>
<keyword evidence="4" id="KW-1185">Reference proteome</keyword>
<evidence type="ECO:0000259" key="2">
    <source>
        <dbReference type="PROSITE" id="PS50943"/>
    </source>
</evidence>
<dbReference type="AlphaFoldDB" id="A0A4R5CB54"/>
<dbReference type="CDD" id="cd00093">
    <property type="entry name" value="HTH_XRE"/>
    <property type="match status" value="1"/>
</dbReference>
<dbReference type="PROSITE" id="PS50943">
    <property type="entry name" value="HTH_CROC1"/>
    <property type="match status" value="1"/>
</dbReference>
<reference evidence="3 4" key="1">
    <citation type="submission" date="2019-03" db="EMBL/GenBank/DDBJ databases">
        <title>Draft genome sequences of novel Actinobacteria.</title>
        <authorList>
            <person name="Sahin N."/>
            <person name="Ay H."/>
            <person name="Saygin H."/>
        </authorList>
    </citation>
    <scope>NUCLEOTIDE SEQUENCE [LARGE SCALE GENOMIC DNA]</scope>
    <source>
        <strain evidence="3 4">H3C3</strain>
    </source>
</reference>
<protein>
    <submittedName>
        <fullName evidence="3">XRE family transcriptional regulator</fullName>
    </submittedName>
</protein>
<evidence type="ECO:0000313" key="4">
    <source>
        <dbReference type="Proteomes" id="UP000294513"/>
    </source>
</evidence>
<keyword evidence="1" id="KW-0238">DNA-binding</keyword>
<gene>
    <name evidence="3" type="ORF">E1298_04735</name>
</gene>
<dbReference type="InterPro" id="IPR050807">
    <property type="entry name" value="TransReg_Diox_bact_type"/>
</dbReference>
<dbReference type="GO" id="GO:0003677">
    <property type="term" value="F:DNA binding"/>
    <property type="evidence" value="ECO:0007669"/>
    <property type="project" value="UniProtKB-KW"/>
</dbReference>
<dbReference type="SMART" id="SM00530">
    <property type="entry name" value="HTH_XRE"/>
    <property type="match status" value="1"/>
</dbReference>
<sequence>MSVASLGERIQAVRKRRGLTQRDLATLSGVSLGLVRKLEQGEREDTRLETLRKLATALRVPTTELVVRPDADDAPQETLDQWAPVRAALVGKAGPEPEEAPTASGVALAAQNAMPLFAQDAFTELGLLLPALIRDADALGKQGRQIRSRVLHLTGWLLTQTRQFDAAEMALQRALDDSADRLDTAATVNTWCWLLIRQGKLEKTLNLSAQWADETEPRMSRATLAELSAWGWLLLRHSTASVRNSEPGEADDALSLAGAAATRMGREFAPPADFLRTFGPVTVAMKRAENAMIEDHPDVVLSLSEQIPSEGLLPTSNNRNRHRLDVAKANVKLRRRSEAFEILQEIRNASPQWIVNQRMARDIMGNIVAKRRTLTPEMREMADFLRLEF</sequence>
<dbReference type="InterPro" id="IPR001387">
    <property type="entry name" value="Cro/C1-type_HTH"/>
</dbReference>
<accession>A0A4R5CB54</accession>
<dbReference type="Gene3D" id="1.10.260.40">
    <property type="entry name" value="lambda repressor-like DNA-binding domains"/>
    <property type="match status" value="1"/>
</dbReference>